<reference evidence="4 5" key="1">
    <citation type="submission" date="2017-10" db="EMBL/GenBank/DDBJ databases">
        <title>Comparative genomics in systemic dimorphic fungi from Ajellomycetaceae.</title>
        <authorList>
            <person name="Munoz J.F."/>
            <person name="Mcewen J.G."/>
            <person name="Clay O.K."/>
            <person name="Cuomo C.A."/>
        </authorList>
    </citation>
    <scope>NUCLEOTIDE SEQUENCE [LARGE SCALE GENOMIC DNA]</scope>
    <source>
        <strain evidence="4 5">UAMH5409</strain>
    </source>
</reference>
<comment type="caution">
    <text evidence="4">The sequence shown here is derived from an EMBL/GenBank/DDBJ whole genome shotgun (WGS) entry which is preliminary data.</text>
</comment>
<dbReference type="AlphaFoldDB" id="A0A2B7WEW9"/>
<comment type="subunit">
    <text evidence="1">Component of the NuA4 histone acetyltransferase complex.</text>
</comment>
<gene>
    <name evidence="4" type="ORF">AJ79_10244</name>
</gene>
<evidence type="ECO:0000256" key="2">
    <source>
        <dbReference type="SAM" id="MobiDB-lite"/>
    </source>
</evidence>
<dbReference type="OrthoDB" id="4177918at2759"/>
<dbReference type="InterPro" id="IPR000953">
    <property type="entry name" value="Chromo/chromo_shadow_dom"/>
</dbReference>
<evidence type="ECO:0000313" key="4">
    <source>
        <dbReference type="EMBL" id="PGG95119.1"/>
    </source>
</evidence>
<dbReference type="PROSITE" id="PS50013">
    <property type="entry name" value="CHROMO_2"/>
    <property type="match status" value="1"/>
</dbReference>
<protein>
    <recommendedName>
        <fullName evidence="3">Chromo domain-containing protein</fullName>
    </recommendedName>
</protein>
<name>A0A2B7WEW9_9EURO</name>
<dbReference type="InterPro" id="IPR016197">
    <property type="entry name" value="Chromo-like_dom_sf"/>
</dbReference>
<dbReference type="Gene3D" id="2.40.50.40">
    <property type="match status" value="1"/>
</dbReference>
<evidence type="ECO:0000259" key="3">
    <source>
        <dbReference type="PROSITE" id="PS50013"/>
    </source>
</evidence>
<keyword evidence="5" id="KW-1185">Reference proteome</keyword>
<feature type="region of interest" description="Disordered" evidence="2">
    <location>
        <begin position="1"/>
        <end position="37"/>
    </location>
</feature>
<dbReference type="InterPro" id="IPR023780">
    <property type="entry name" value="Chromo_domain"/>
</dbReference>
<dbReference type="Pfam" id="PF00385">
    <property type="entry name" value="Chromo"/>
    <property type="match status" value="1"/>
</dbReference>
<feature type="domain" description="Chromo" evidence="3">
    <location>
        <begin position="43"/>
        <end position="94"/>
    </location>
</feature>
<organism evidence="4 5">
    <name type="scientific">Helicocarpus griseus UAMH5409</name>
    <dbReference type="NCBI Taxonomy" id="1447875"/>
    <lineage>
        <taxon>Eukaryota</taxon>
        <taxon>Fungi</taxon>
        <taxon>Dikarya</taxon>
        <taxon>Ascomycota</taxon>
        <taxon>Pezizomycotina</taxon>
        <taxon>Eurotiomycetes</taxon>
        <taxon>Eurotiomycetidae</taxon>
        <taxon>Onygenales</taxon>
        <taxon>Ajellomycetaceae</taxon>
        <taxon>Helicocarpus</taxon>
    </lineage>
</organism>
<dbReference type="GO" id="GO:0006338">
    <property type="term" value="P:chromatin remodeling"/>
    <property type="evidence" value="ECO:0007669"/>
    <property type="project" value="UniProtKB-ARBA"/>
</dbReference>
<accession>A0A2B7WEW9</accession>
<dbReference type="SUPFAM" id="SSF54160">
    <property type="entry name" value="Chromo domain-like"/>
    <property type="match status" value="1"/>
</dbReference>
<evidence type="ECO:0000313" key="5">
    <source>
        <dbReference type="Proteomes" id="UP000223968"/>
    </source>
</evidence>
<sequence length="117" mass="13704">MHVPLTQGDGIESALNNENSYDRQPDESGSIFVEGDTEDSKSYEIEHILDRRMKHLKRGDKIEYLVRWQGYRQKYDRWYSEAQLNNTSELVKNYNDVIADQNKPVILEPMVTSAQPR</sequence>
<dbReference type="EMBL" id="PDNB01000400">
    <property type="protein sequence ID" value="PGG95119.1"/>
    <property type="molecule type" value="Genomic_DNA"/>
</dbReference>
<proteinExistence type="predicted"/>
<dbReference type="SMART" id="SM00298">
    <property type="entry name" value="CHROMO"/>
    <property type="match status" value="1"/>
</dbReference>
<evidence type="ECO:0000256" key="1">
    <source>
        <dbReference type="ARBA" id="ARBA00011353"/>
    </source>
</evidence>
<dbReference type="CDD" id="cd00024">
    <property type="entry name" value="CD_CSD"/>
    <property type="match status" value="1"/>
</dbReference>
<dbReference type="Proteomes" id="UP000223968">
    <property type="component" value="Unassembled WGS sequence"/>
</dbReference>